<name>A0A3M7PK98_BRAPC</name>
<dbReference type="GO" id="GO:0003676">
    <property type="term" value="F:nucleic acid binding"/>
    <property type="evidence" value="ECO:0007669"/>
    <property type="project" value="InterPro"/>
</dbReference>
<evidence type="ECO:0000313" key="2">
    <source>
        <dbReference type="Proteomes" id="UP000276133"/>
    </source>
</evidence>
<dbReference type="Proteomes" id="UP000276133">
    <property type="component" value="Unassembled WGS sequence"/>
</dbReference>
<dbReference type="InterPro" id="IPR036397">
    <property type="entry name" value="RNaseH_sf"/>
</dbReference>
<dbReference type="Gene3D" id="3.30.420.10">
    <property type="entry name" value="Ribonuclease H-like superfamily/Ribonuclease H"/>
    <property type="match status" value="1"/>
</dbReference>
<accession>A0A3M7PK98</accession>
<keyword evidence="2" id="KW-1185">Reference proteome</keyword>
<protein>
    <recommendedName>
        <fullName evidence="3">Transposase Tc1-like domain-containing protein</fullName>
    </recommendedName>
</protein>
<proteinExistence type="predicted"/>
<dbReference type="EMBL" id="REGN01010172">
    <property type="protein sequence ID" value="RMZ99546.1"/>
    <property type="molecule type" value="Genomic_DNA"/>
</dbReference>
<gene>
    <name evidence="1" type="ORF">BpHYR1_048992</name>
</gene>
<dbReference type="AlphaFoldDB" id="A0A3M7PK98"/>
<sequence>MNFAKPKKIKRINKAKINLFKEQILFLNKKRGSSVKKIRRILKLSHSKNSIPSISHIKRVISTDKKANLKNNQKKNSKALSDDFVEFIKEITEERNGCISSIEIAFLIEKKFKKSVSSSVVRKYRFKAGFRYRRLRKSPILTDDQKLRRLLWCLKFKDTKFENFVFVDETTIRLSERPIYHLRYPCTYPKTMPCTSKHEGKINIWGGISHKGPTNFAKVKF</sequence>
<dbReference type="OrthoDB" id="6021633at2759"/>
<comment type="caution">
    <text evidence="1">The sequence shown here is derived from an EMBL/GenBank/DDBJ whole genome shotgun (WGS) entry which is preliminary data.</text>
</comment>
<organism evidence="1 2">
    <name type="scientific">Brachionus plicatilis</name>
    <name type="common">Marine rotifer</name>
    <name type="synonym">Brachionus muelleri</name>
    <dbReference type="NCBI Taxonomy" id="10195"/>
    <lineage>
        <taxon>Eukaryota</taxon>
        <taxon>Metazoa</taxon>
        <taxon>Spiralia</taxon>
        <taxon>Gnathifera</taxon>
        <taxon>Rotifera</taxon>
        <taxon>Eurotatoria</taxon>
        <taxon>Monogononta</taxon>
        <taxon>Pseudotrocha</taxon>
        <taxon>Ploima</taxon>
        <taxon>Brachionidae</taxon>
        <taxon>Brachionus</taxon>
    </lineage>
</organism>
<evidence type="ECO:0000313" key="1">
    <source>
        <dbReference type="EMBL" id="RMZ99546.1"/>
    </source>
</evidence>
<reference evidence="1 2" key="1">
    <citation type="journal article" date="2018" name="Sci. Rep.">
        <title>Genomic signatures of local adaptation to the degree of environmental predictability in rotifers.</title>
        <authorList>
            <person name="Franch-Gras L."/>
            <person name="Hahn C."/>
            <person name="Garcia-Roger E.M."/>
            <person name="Carmona M.J."/>
            <person name="Serra M."/>
            <person name="Gomez A."/>
        </authorList>
    </citation>
    <scope>NUCLEOTIDE SEQUENCE [LARGE SCALE GENOMIC DNA]</scope>
    <source>
        <strain evidence="1">HYR1</strain>
    </source>
</reference>
<evidence type="ECO:0008006" key="3">
    <source>
        <dbReference type="Google" id="ProtNLM"/>
    </source>
</evidence>